<dbReference type="PANTHER" id="PTHR24020:SF84">
    <property type="entry name" value="VWFA DOMAIN-CONTAINING PROTEIN"/>
    <property type="match status" value="1"/>
</dbReference>
<keyword evidence="3" id="KW-1185">Reference proteome</keyword>
<dbReference type="InterPro" id="IPR002035">
    <property type="entry name" value="VWF_A"/>
</dbReference>
<dbReference type="Gene3D" id="3.40.50.410">
    <property type="entry name" value="von Willebrand factor, type A domain"/>
    <property type="match status" value="2"/>
</dbReference>
<dbReference type="PRINTS" id="PR00453">
    <property type="entry name" value="VWFADOMAIN"/>
</dbReference>
<dbReference type="InterPro" id="IPR050525">
    <property type="entry name" value="ECM_Assembly_Org"/>
</dbReference>
<proteinExistence type="predicted"/>
<dbReference type="PROSITE" id="PS50234">
    <property type="entry name" value="VWFA"/>
    <property type="match status" value="2"/>
</dbReference>
<dbReference type="InterPro" id="IPR036465">
    <property type="entry name" value="vWFA_dom_sf"/>
</dbReference>
<reference evidence="2" key="1">
    <citation type="journal article" date="2019" name="bioRxiv">
        <title>The Genome of the Zebra Mussel, Dreissena polymorpha: A Resource for Invasive Species Research.</title>
        <authorList>
            <person name="McCartney M.A."/>
            <person name="Auch B."/>
            <person name="Kono T."/>
            <person name="Mallez S."/>
            <person name="Zhang Y."/>
            <person name="Obille A."/>
            <person name="Becker A."/>
            <person name="Abrahante J.E."/>
            <person name="Garbe J."/>
            <person name="Badalamenti J.P."/>
            <person name="Herman A."/>
            <person name="Mangelson H."/>
            <person name="Liachko I."/>
            <person name="Sullivan S."/>
            <person name="Sone E.D."/>
            <person name="Koren S."/>
            <person name="Silverstein K.A.T."/>
            <person name="Beckman K.B."/>
            <person name="Gohl D.M."/>
        </authorList>
    </citation>
    <scope>NUCLEOTIDE SEQUENCE</scope>
    <source>
        <strain evidence="2">Duluth1</strain>
        <tissue evidence="2">Whole animal</tissue>
    </source>
</reference>
<dbReference type="OrthoDB" id="6205932at2759"/>
<accession>A0A9D4N6C1</accession>
<reference evidence="2" key="2">
    <citation type="submission" date="2020-11" db="EMBL/GenBank/DDBJ databases">
        <authorList>
            <person name="McCartney M.A."/>
            <person name="Auch B."/>
            <person name="Kono T."/>
            <person name="Mallez S."/>
            <person name="Becker A."/>
            <person name="Gohl D.M."/>
            <person name="Silverstein K.A.T."/>
            <person name="Koren S."/>
            <person name="Bechman K.B."/>
            <person name="Herman A."/>
            <person name="Abrahante J.E."/>
            <person name="Garbe J."/>
        </authorList>
    </citation>
    <scope>NUCLEOTIDE SEQUENCE</scope>
    <source>
        <strain evidence="2">Duluth1</strain>
        <tissue evidence="2">Whole animal</tissue>
    </source>
</reference>
<dbReference type="SUPFAM" id="SSF53300">
    <property type="entry name" value="vWA-like"/>
    <property type="match status" value="2"/>
</dbReference>
<organism evidence="2 3">
    <name type="scientific">Dreissena polymorpha</name>
    <name type="common">Zebra mussel</name>
    <name type="synonym">Mytilus polymorpha</name>
    <dbReference type="NCBI Taxonomy" id="45954"/>
    <lineage>
        <taxon>Eukaryota</taxon>
        <taxon>Metazoa</taxon>
        <taxon>Spiralia</taxon>
        <taxon>Lophotrochozoa</taxon>
        <taxon>Mollusca</taxon>
        <taxon>Bivalvia</taxon>
        <taxon>Autobranchia</taxon>
        <taxon>Heteroconchia</taxon>
        <taxon>Euheterodonta</taxon>
        <taxon>Imparidentia</taxon>
        <taxon>Neoheterodontei</taxon>
        <taxon>Myida</taxon>
        <taxon>Dreissenoidea</taxon>
        <taxon>Dreissenidae</taxon>
        <taxon>Dreissena</taxon>
    </lineage>
</organism>
<dbReference type="SMART" id="SM00327">
    <property type="entry name" value="VWA"/>
    <property type="match status" value="1"/>
</dbReference>
<gene>
    <name evidence="2" type="ORF">DPMN_012091</name>
</gene>
<dbReference type="EMBL" id="JAIWYP010000001">
    <property type="protein sequence ID" value="KAH3888069.1"/>
    <property type="molecule type" value="Genomic_DNA"/>
</dbReference>
<dbReference type="Pfam" id="PF00092">
    <property type="entry name" value="VWA"/>
    <property type="match status" value="1"/>
</dbReference>
<dbReference type="Proteomes" id="UP000828390">
    <property type="component" value="Unassembled WGS sequence"/>
</dbReference>
<evidence type="ECO:0000313" key="2">
    <source>
        <dbReference type="EMBL" id="KAH3888069.1"/>
    </source>
</evidence>
<comment type="caution">
    <text evidence="2">The sequence shown here is derived from an EMBL/GenBank/DDBJ whole genome shotgun (WGS) entry which is preliminary data.</text>
</comment>
<evidence type="ECO:0000313" key="3">
    <source>
        <dbReference type="Proteomes" id="UP000828390"/>
    </source>
</evidence>
<evidence type="ECO:0000259" key="1">
    <source>
        <dbReference type="PROSITE" id="PS50234"/>
    </source>
</evidence>
<feature type="domain" description="VWFA" evidence="1">
    <location>
        <begin position="1"/>
        <end position="67"/>
    </location>
</feature>
<name>A0A9D4N6C1_DREPO</name>
<dbReference type="CDD" id="cd00198">
    <property type="entry name" value="vWFA"/>
    <property type="match status" value="1"/>
</dbReference>
<protein>
    <recommendedName>
        <fullName evidence="1">VWFA domain-containing protein</fullName>
    </recommendedName>
</protein>
<feature type="domain" description="VWFA" evidence="1">
    <location>
        <begin position="82"/>
        <end position="266"/>
    </location>
</feature>
<dbReference type="PANTHER" id="PTHR24020">
    <property type="entry name" value="COLLAGEN ALPHA"/>
    <property type="match status" value="1"/>
</dbReference>
<sequence length="281" mass="31622">MSANRAETRKAADSLKRQIHKLIAIGVGHEVSHRELLDIASRGDKRTPQYVFAVSNFNALFTIVAQLVHLTCQECTWNTTADVVFLIDMSTEMSQVEVDLGVDSMTYLLNGLLDKNHNTTVRAALVSYGNEFRVHHTLNESMELLRDYIQELTAPRYCDASSDDDCSVIRSLSRAFDYLNRSMFNNNENNTREVILIITNGRHDIDTPVRALANDLVKTGKILLAIGVGGNWKVDFFKEIVRDPAHIYTVESKKSMNVLDSVMTEIVYSSCALSNDFNNKP</sequence>
<dbReference type="AlphaFoldDB" id="A0A9D4N6C1"/>